<comment type="similarity">
    <text evidence="1">Belongs to the metallo-dependent hydrolases superfamily. ATZ/TRZ family.</text>
</comment>
<dbReference type="InterPro" id="IPR006680">
    <property type="entry name" value="Amidohydro-rel"/>
</dbReference>
<keyword evidence="2" id="KW-0378">Hydrolase</keyword>
<keyword evidence="5" id="KW-1185">Reference proteome</keyword>
<protein>
    <submittedName>
        <fullName evidence="4">Amidohydrolase family protein</fullName>
    </submittedName>
</protein>
<evidence type="ECO:0000259" key="3">
    <source>
        <dbReference type="Pfam" id="PF01979"/>
    </source>
</evidence>
<reference evidence="4 5" key="1">
    <citation type="submission" date="2024-09" db="EMBL/GenBank/DDBJ databases">
        <authorList>
            <person name="Sun Q."/>
            <person name="Mori K."/>
        </authorList>
    </citation>
    <scope>NUCLEOTIDE SEQUENCE [LARGE SCALE GENOMIC DNA]</scope>
    <source>
        <strain evidence="4 5">CECT 8064</strain>
    </source>
</reference>
<evidence type="ECO:0000313" key="5">
    <source>
        <dbReference type="Proteomes" id="UP001589645"/>
    </source>
</evidence>
<evidence type="ECO:0000256" key="1">
    <source>
        <dbReference type="ARBA" id="ARBA00006745"/>
    </source>
</evidence>
<dbReference type="NCBIfam" id="NF009059">
    <property type="entry name" value="PRK12393.1"/>
    <property type="match status" value="1"/>
</dbReference>
<proteinExistence type="inferred from homology"/>
<dbReference type="Proteomes" id="UP001589645">
    <property type="component" value="Unassembled WGS sequence"/>
</dbReference>
<gene>
    <name evidence="4" type="ORF">ACFFUV_12770</name>
</gene>
<evidence type="ECO:0000256" key="2">
    <source>
        <dbReference type="ARBA" id="ARBA00022801"/>
    </source>
</evidence>
<dbReference type="PANTHER" id="PTHR43794">
    <property type="entry name" value="AMINOHYDROLASE SSNA-RELATED"/>
    <property type="match status" value="1"/>
</dbReference>
<dbReference type="EMBL" id="JBHMEP010000003">
    <property type="protein sequence ID" value="MFB9135838.1"/>
    <property type="molecule type" value="Genomic_DNA"/>
</dbReference>
<comment type="caution">
    <text evidence="4">The sequence shown here is derived from an EMBL/GenBank/DDBJ whole genome shotgun (WGS) entry which is preliminary data.</text>
</comment>
<dbReference type="InterPro" id="IPR011059">
    <property type="entry name" value="Metal-dep_hydrolase_composite"/>
</dbReference>
<dbReference type="SUPFAM" id="SSF51338">
    <property type="entry name" value="Composite domain of metallo-dependent hydrolases"/>
    <property type="match status" value="2"/>
</dbReference>
<dbReference type="Pfam" id="PF01979">
    <property type="entry name" value="Amidohydro_1"/>
    <property type="match status" value="1"/>
</dbReference>
<dbReference type="PANTHER" id="PTHR43794:SF11">
    <property type="entry name" value="AMIDOHYDROLASE-RELATED DOMAIN-CONTAINING PROTEIN"/>
    <property type="match status" value="1"/>
</dbReference>
<dbReference type="InterPro" id="IPR050287">
    <property type="entry name" value="MTA/SAH_deaminase"/>
</dbReference>
<dbReference type="Gene3D" id="2.30.40.10">
    <property type="entry name" value="Urease, subunit C, domain 1"/>
    <property type="match status" value="1"/>
</dbReference>
<evidence type="ECO:0000313" key="4">
    <source>
        <dbReference type="EMBL" id="MFB9135838.1"/>
    </source>
</evidence>
<dbReference type="SUPFAM" id="SSF51556">
    <property type="entry name" value="Metallo-dependent hydrolases"/>
    <property type="match status" value="1"/>
</dbReference>
<organism evidence="4 5">
    <name type="scientific">Vibrio olivae</name>
    <dbReference type="NCBI Taxonomy" id="1243002"/>
    <lineage>
        <taxon>Bacteria</taxon>
        <taxon>Pseudomonadati</taxon>
        <taxon>Pseudomonadota</taxon>
        <taxon>Gammaproteobacteria</taxon>
        <taxon>Vibrionales</taxon>
        <taxon>Vibrionaceae</taxon>
        <taxon>Vibrio</taxon>
    </lineage>
</organism>
<dbReference type="CDD" id="cd01298">
    <property type="entry name" value="ATZ_TRZ_like"/>
    <property type="match status" value="1"/>
</dbReference>
<dbReference type="InterPro" id="IPR032466">
    <property type="entry name" value="Metal_Hydrolase"/>
</dbReference>
<name>A0ABV5HNJ2_9VIBR</name>
<feature type="domain" description="Amidohydrolase-related" evidence="3">
    <location>
        <begin position="50"/>
        <end position="421"/>
    </location>
</feature>
<sequence>MDYLVKNASAIACAQSNVSDIRIRNGKIAELGNHLLAEQGEKVIDAQGCVIYPGLVNTHHHLAQSILKGIPEGLNQGLGEWLASVPYRYWPQITPQMMYHAARLGFYELVRSGTTTCADHHYLYHANSSKEMEEALWQAAEDMGIRFVLCRGGATVKGSHKGLAKAGVIPESTELMLERLERTRSRYHQEGGDAMRKLVVAPTTIAHSATPDDLKLLAEYARSHKLRMHSHLLEVGFDNEQTLAKYGKTAVDFAESCDWLGDDVWFAHIVQATEQDIKILAETKTGIAHCPTSNCRLGSGIAPIIEMEKAGMPISIGVDGSASSESGSMIQELNLTWLIHRAQHGPSATNAEQVLKWGAQGGASILGLDQVGQIEVGFAADLVIYDIHKPRFSGVHSPLMAPLLCGEPVEIKTSFINGRIVFQQNDSDIYHSLVEDVQHSVEELIGRVQYLERA</sequence>
<dbReference type="RefSeq" id="WP_390193350.1">
    <property type="nucleotide sequence ID" value="NZ_JBHMEP010000003.1"/>
</dbReference>
<dbReference type="Gene3D" id="3.20.20.140">
    <property type="entry name" value="Metal-dependent hydrolases"/>
    <property type="match status" value="1"/>
</dbReference>
<accession>A0ABV5HNJ2</accession>